<dbReference type="AlphaFoldDB" id="V3Z4I2"/>
<dbReference type="GeneID" id="20236566"/>
<feature type="region of interest" description="Disordered" evidence="1">
    <location>
        <begin position="71"/>
        <end position="146"/>
    </location>
</feature>
<dbReference type="CTD" id="20236566"/>
<organism evidence="2 3">
    <name type="scientific">Lottia gigantea</name>
    <name type="common">Giant owl limpet</name>
    <dbReference type="NCBI Taxonomy" id="225164"/>
    <lineage>
        <taxon>Eukaryota</taxon>
        <taxon>Metazoa</taxon>
        <taxon>Spiralia</taxon>
        <taxon>Lophotrochozoa</taxon>
        <taxon>Mollusca</taxon>
        <taxon>Gastropoda</taxon>
        <taxon>Patellogastropoda</taxon>
        <taxon>Lottioidea</taxon>
        <taxon>Lottiidae</taxon>
        <taxon>Lottia</taxon>
    </lineage>
</organism>
<evidence type="ECO:0000313" key="3">
    <source>
        <dbReference type="Proteomes" id="UP000030746"/>
    </source>
</evidence>
<dbReference type="RefSeq" id="XP_009063829.1">
    <property type="nucleotide sequence ID" value="XM_009065581.1"/>
</dbReference>
<keyword evidence="3" id="KW-1185">Reference proteome</keyword>
<reference evidence="2 3" key="1">
    <citation type="journal article" date="2013" name="Nature">
        <title>Insights into bilaterian evolution from three spiralian genomes.</title>
        <authorList>
            <person name="Simakov O."/>
            <person name="Marletaz F."/>
            <person name="Cho S.J."/>
            <person name="Edsinger-Gonzales E."/>
            <person name="Havlak P."/>
            <person name="Hellsten U."/>
            <person name="Kuo D.H."/>
            <person name="Larsson T."/>
            <person name="Lv J."/>
            <person name="Arendt D."/>
            <person name="Savage R."/>
            <person name="Osoegawa K."/>
            <person name="de Jong P."/>
            <person name="Grimwood J."/>
            <person name="Chapman J.A."/>
            <person name="Shapiro H."/>
            <person name="Aerts A."/>
            <person name="Otillar R.P."/>
            <person name="Terry A.Y."/>
            <person name="Boore J.L."/>
            <person name="Grigoriev I.V."/>
            <person name="Lindberg D.R."/>
            <person name="Seaver E.C."/>
            <person name="Weisblat D.A."/>
            <person name="Putnam N.H."/>
            <person name="Rokhsar D.S."/>
        </authorList>
    </citation>
    <scope>NUCLEOTIDE SEQUENCE [LARGE SCALE GENOMIC DNA]</scope>
</reference>
<dbReference type="HOGENOM" id="CLU_1311390_0_0_1"/>
<evidence type="ECO:0000313" key="2">
    <source>
        <dbReference type="EMBL" id="ESO85588.1"/>
    </source>
</evidence>
<dbReference type="KEGG" id="lgi:LOTGIDRAFT_155076"/>
<dbReference type="Proteomes" id="UP000030746">
    <property type="component" value="Unassembled WGS sequence"/>
</dbReference>
<evidence type="ECO:0000256" key="1">
    <source>
        <dbReference type="SAM" id="MobiDB-lite"/>
    </source>
</evidence>
<name>V3Z4I2_LOTGI</name>
<accession>V3Z4I2</accession>
<dbReference type="EMBL" id="KB203274">
    <property type="protein sequence ID" value="ESO85588.1"/>
    <property type="molecule type" value="Genomic_DNA"/>
</dbReference>
<gene>
    <name evidence="2" type="ORF">LOTGIDRAFT_155076</name>
</gene>
<feature type="compositionally biased region" description="Polar residues" evidence="1">
    <location>
        <begin position="76"/>
        <end position="92"/>
    </location>
</feature>
<proteinExistence type="predicted"/>
<dbReference type="OMA" id="IVTHSTP"/>
<protein>
    <submittedName>
        <fullName evidence="2">Uncharacterized protein</fullName>
    </submittedName>
</protein>
<sequence>MATTPIPQALAMRKRRARLKEDAEVYEDYRSKERKRLQNLRKNLSPEQIAKNREASRLRMAKMRQIRKQNCKENEINNTNLVRKTRLSTDQQQKQRESWKLKKREQRLNMSSQKKRRIREKDAKEKKSKTALLQEKNSTEDYGSSNDNLAFPSDAAKRQALCRVKSSFPKKSAVKYAVVVANLIKTASPKKVAALKEHGVEVKQQDQDMC</sequence>